<dbReference type="Pfam" id="PF13581">
    <property type="entry name" value="HATPase_c_2"/>
    <property type="match status" value="1"/>
</dbReference>
<keyword evidence="1" id="KW-0808">Transferase</keyword>
<keyword evidence="3" id="KW-0547">Nucleotide-binding</keyword>
<keyword evidence="1" id="KW-0723">Serine/threonine-protein kinase</keyword>
<evidence type="ECO:0000256" key="1">
    <source>
        <dbReference type="ARBA" id="ARBA00022527"/>
    </source>
</evidence>
<organism evidence="3 4">
    <name type="scientific">Streptomyces vastus</name>
    <dbReference type="NCBI Taxonomy" id="285451"/>
    <lineage>
        <taxon>Bacteria</taxon>
        <taxon>Bacillati</taxon>
        <taxon>Actinomycetota</taxon>
        <taxon>Actinomycetes</taxon>
        <taxon>Kitasatosporales</taxon>
        <taxon>Streptomycetaceae</taxon>
        <taxon>Streptomyces</taxon>
    </lineage>
</organism>
<dbReference type="GO" id="GO:0005524">
    <property type="term" value="F:ATP binding"/>
    <property type="evidence" value="ECO:0007669"/>
    <property type="project" value="UniProtKB-KW"/>
</dbReference>
<dbReference type="CDD" id="cd16936">
    <property type="entry name" value="HATPase_RsbW-like"/>
    <property type="match status" value="1"/>
</dbReference>
<comment type="caution">
    <text evidence="3">The sequence shown here is derived from an EMBL/GenBank/DDBJ whole genome shotgun (WGS) entry which is preliminary data.</text>
</comment>
<evidence type="ECO:0000313" key="4">
    <source>
        <dbReference type="Proteomes" id="UP001500151"/>
    </source>
</evidence>
<dbReference type="Gene3D" id="3.30.565.10">
    <property type="entry name" value="Histidine kinase-like ATPase, C-terminal domain"/>
    <property type="match status" value="1"/>
</dbReference>
<dbReference type="InterPro" id="IPR036890">
    <property type="entry name" value="HATPase_C_sf"/>
</dbReference>
<dbReference type="SUPFAM" id="SSF55874">
    <property type="entry name" value="ATPase domain of HSP90 chaperone/DNA topoisomerase II/histidine kinase"/>
    <property type="match status" value="1"/>
</dbReference>
<dbReference type="PANTHER" id="PTHR35526">
    <property type="entry name" value="ANTI-SIGMA-F FACTOR RSBW-RELATED"/>
    <property type="match status" value="1"/>
</dbReference>
<evidence type="ECO:0000259" key="2">
    <source>
        <dbReference type="Pfam" id="PF13581"/>
    </source>
</evidence>
<gene>
    <name evidence="3" type="ORF">GCM10010307_06030</name>
</gene>
<reference evidence="4" key="1">
    <citation type="journal article" date="2019" name="Int. J. Syst. Evol. Microbiol.">
        <title>The Global Catalogue of Microorganisms (GCM) 10K type strain sequencing project: providing services to taxonomists for standard genome sequencing and annotation.</title>
        <authorList>
            <consortium name="The Broad Institute Genomics Platform"/>
            <consortium name="The Broad Institute Genome Sequencing Center for Infectious Disease"/>
            <person name="Wu L."/>
            <person name="Ma J."/>
        </authorList>
    </citation>
    <scope>NUCLEOTIDE SEQUENCE [LARGE SCALE GENOMIC DNA]</scope>
    <source>
        <strain evidence="4">JCM 4524</strain>
    </source>
</reference>
<dbReference type="PANTHER" id="PTHR35526:SF3">
    <property type="entry name" value="ANTI-SIGMA-F FACTOR RSBW"/>
    <property type="match status" value="1"/>
</dbReference>
<keyword evidence="4" id="KW-1185">Reference proteome</keyword>
<proteinExistence type="predicted"/>
<evidence type="ECO:0000313" key="3">
    <source>
        <dbReference type="EMBL" id="GAA2621898.1"/>
    </source>
</evidence>
<dbReference type="Proteomes" id="UP001500151">
    <property type="component" value="Unassembled WGS sequence"/>
</dbReference>
<keyword evidence="1" id="KW-0418">Kinase</keyword>
<name>A0ABP6CR98_9ACTN</name>
<sequence>MVTVAPPDTWSYVLRLPHDPRAARVARMTVRAALNGHGMSEVLDVAELLTSELVTNAYRYTKGPASLRLTALGDGRLRVGLWDSNPHIPAPFNKPPGDRVPPALADAEGGRGLLLVQEYASSWGGRPLGDELLGRGAGKLLWFEVGGNGML</sequence>
<feature type="domain" description="Histidine kinase/HSP90-like ATPase" evidence="2">
    <location>
        <begin position="17"/>
        <end position="120"/>
    </location>
</feature>
<accession>A0ABP6CR98</accession>
<dbReference type="InterPro" id="IPR050267">
    <property type="entry name" value="Anti-sigma-factor_SerPK"/>
</dbReference>
<keyword evidence="3" id="KW-0067">ATP-binding</keyword>
<dbReference type="RefSeq" id="WP_344387288.1">
    <property type="nucleotide sequence ID" value="NZ_BAAASJ010000005.1"/>
</dbReference>
<dbReference type="InterPro" id="IPR003594">
    <property type="entry name" value="HATPase_dom"/>
</dbReference>
<protein>
    <submittedName>
        <fullName evidence="3">ATP-binding protein</fullName>
    </submittedName>
</protein>
<dbReference type="EMBL" id="BAAASJ010000005">
    <property type="protein sequence ID" value="GAA2621898.1"/>
    <property type="molecule type" value="Genomic_DNA"/>
</dbReference>